<reference evidence="2" key="2">
    <citation type="journal article" date="2023" name="Science">
        <title>Genomic signatures of disease resistance in endangered staghorn corals.</title>
        <authorList>
            <person name="Vollmer S.V."/>
            <person name="Selwyn J.D."/>
            <person name="Despard B.A."/>
            <person name="Roesel C.L."/>
        </authorList>
    </citation>
    <scope>NUCLEOTIDE SEQUENCE</scope>
    <source>
        <strain evidence="2">K2</strain>
    </source>
</reference>
<dbReference type="Pfam" id="PF24764">
    <property type="entry name" value="rva_4"/>
    <property type="match status" value="1"/>
</dbReference>
<dbReference type="Proteomes" id="UP001249851">
    <property type="component" value="Unassembled WGS sequence"/>
</dbReference>
<dbReference type="EMBL" id="JARQWQ010000019">
    <property type="protein sequence ID" value="KAK2565605.1"/>
    <property type="molecule type" value="Genomic_DNA"/>
</dbReference>
<dbReference type="PANTHER" id="PTHR46791:SF13">
    <property type="entry name" value="CLR5 DOMAIN-CONTAINING PROTEIN"/>
    <property type="match status" value="1"/>
</dbReference>
<sequence length="264" mass="30828">MSISTLKRRIKSYGLSRRNPDYDEQRLQELRVPRTAVQLLLKEIDPRGSSLRKAHRLRRRTYCNIGPNYAWHCDGCDKLKPFGFPIHRCIDGWSRKILWLYVTRSNNQPNNIATYFLDAVVELNGCPVDLVSDLGTENGIMAAAQALFRDDENNHRYVPSPSNQRTESWWAQYSRSSASWWINFFKDLVDERQLDTTSELQMECLWFCFSKVLQKELNEIKEHWNNHFIRKSGHDTISGRPDSLYYLPQLRGGSCNLSLPVPLC</sequence>
<organism evidence="2 3">
    <name type="scientific">Acropora cervicornis</name>
    <name type="common">Staghorn coral</name>
    <dbReference type="NCBI Taxonomy" id="6130"/>
    <lineage>
        <taxon>Eukaryota</taxon>
        <taxon>Metazoa</taxon>
        <taxon>Cnidaria</taxon>
        <taxon>Anthozoa</taxon>
        <taxon>Hexacorallia</taxon>
        <taxon>Scleractinia</taxon>
        <taxon>Astrocoeniina</taxon>
        <taxon>Acroporidae</taxon>
        <taxon>Acropora</taxon>
    </lineage>
</organism>
<gene>
    <name evidence="2" type="ORF">P5673_010733</name>
</gene>
<name>A0AAD9QQR2_ACRCE</name>
<dbReference type="InterPro" id="IPR058913">
    <property type="entry name" value="Integrase_dom_put"/>
</dbReference>
<comment type="caution">
    <text evidence="2">The sequence shown here is derived from an EMBL/GenBank/DDBJ whole genome shotgun (WGS) entry which is preliminary data.</text>
</comment>
<evidence type="ECO:0000313" key="3">
    <source>
        <dbReference type="Proteomes" id="UP001249851"/>
    </source>
</evidence>
<proteinExistence type="predicted"/>
<protein>
    <recommendedName>
        <fullName evidence="1">Integrase core domain-containing protein</fullName>
    </recommendedName>
</protein>
<feature type="domain" description="Integrase core" evidence="1">
    <location>
        <begin position="65"/>
        <end position="236"/>
    </location>
</feature>
<evidence type="ECO:0000259" key="1">
    <source>
        <dbReference type="Pfam" id="PF24764"/>
    </source>
</evidence>
<keyword evidence="3" id="KW-1185">Reference proteome</keyword>
<dbReference type="PANTHER" id="PTHR46791">
    <property type="entry name" value="EXPRESSED PROTEIN"/>
    <property type="match status" value="1"/>
</dbReference>
<reference evidence="2" key="1">
    <citation type="journal article" date="2023" name="G3 (Bethesda)">
        <title>Whole genome assembly and annotation of the endangered Caribbean coral Acropora cervicornis.</title>
        <authorList>
            <person name="Selwyn J.D."/>
            <person name="Vollmer S.V."/>
        </authorList>
    </citation>
    <scope>NUCLEOTIDE SEQUENCE</scope>
    <source>
        <strain evidence="2">K2</strain>
    </source>
</reference>
<dbReference type="AlphaFoldDB" id="A0AAD9QQR2"/>
<accession>A0AAD9QQR2</accession>
<evidence type="ECO:0000313" key="2">
    <source>
        <dbReference type="EMBL" id="KAK2565605.1"/>
    </source>
</evidence>